<dbReference type="InterPro" id="IPR015943">
    <property type="entry name" value="WD40/YVTN_repeat-like_dom_sf"/>
</dbReference>
<accession>A0A5C6DAH5</accession>
<dbReference type="SUPFAM" id="SSF50998">
    <property type="entry name" value="Quinoprotein alcohol dehydrogenase-like"/>
    <property type="match status" value="1"/>
</dbReference>
<organism evidence="2 3">
    <name type="scientific">Novipirellula artificiosorum</name>
    <dbReference type="NCBI Taxonomy" id="2528016"/>
    <lineage>
        <taxon>Bacteria</taxon>
        <taxon>Pseudomonadati</taxon>
        <taxon>Planctomycetota</taxon>
        <taxon>Planctomycetia</taxon>
        <taxon>Pirellulales</taxon>
        <taxon>Pirellulaceae</taxon>
        <taxon>Novipirellula</taxon>
    </lineage>
</organism>
<proteinExistence type="predicted"/>
<evidence type="ECO:0000259" key="1">
    <source>
        <dbReference type="Pfam" id="PF13360"/>
    </source>
</evidence>
<dbReference type="InterPro" id="IPR011047">
    <property type="entry name" value="Quinoprotein_ADH-like_sf"/>
</dbReference>
<dbReference type="InterPro" id="IPR002372">
    <property type="entry name" value="PQQ_rpt_dom"/>
</dbReference>
<name>A0A5C6DAH5_9BACT</name>
<feature type="domain" description="Pyrrolo-quinoline quinone repeat" evidence="1">
    <location>
        <begin position="4"/>
        <end position="190"/>
    </location>
</feature>
<evidence type="ECO:0000313" key="3">
    <source>
        <dbReference type="Proteomes" id="UP000319143"/>
    </source>
</evidence>
<keyword evidence="3" id="KW-1185">Reference proteome</keyword>
<dbReference type="EMBL" id="SJPV01000009">
    <property type="protein sequence ID" value="TWU33900.1"/>
    <property type="molecule type" value="Genomic_DNA"/>
</dbReference>
<comment type="caution">
    <text evidence="2">The sequence shown here is derived from an EMBL/GenBank/DDBJ whole genome shotgun (WGS) entry which is preliminary data.</text>
</comment>
<dbReference type="Proteomes" id="UP000319143">
    <property type="component" value="Unassembled WGS sequence"/>
</dbReference>
<reference evidence="2 3" key="1">
    <citation type="submission" date="2019-02" db="EMBL/GenBank/DDBJ databases">
        <title>Deep-cultivation of Planctomycetes and their phenomic and genomic characterization uncovers novel biology.</title>
        <authorList>
            <person name="Wiegand S."/>
            <person name="Jogler M."/>
            <person name="Boedeker C."/>
            <person name="Pinto D."/>
            <person name="Vollmers J."/>
            <person name="Rivas-Marin E."/>
            <person name="Kohn T."/>
            <person name="Peeters S.H."/>
            <person name="Heuer A."/>
            <person name="Rast P."/>
            <person name="Oberbeckmann S."/>
            <person name="Bunk B."/>
            <person name="Jeske O."/>
            <person name="Meyerdierks A."/>
            <person name="Storesund J.E."/>
            <person name="Kallscheuer N."/>
            <person name="Luecker S."/>
            <person name="Lage O.M."/>
            <person name="Pohl T."/>
            <person name="Merkel B.J."/>
            <person name="Hornburger P."/>
            <person name="Mueller R.-W."/>
            <person name="Bruemmer F."/>
            <person name="Labrenz M."/>
            <person name="Spormann A.M."/>
            <person name="Op Den Camp H."/>
            <person name="Overmann J."/>
            <person name="Amann R."/>
            <person name="Jetten M.S.M."/>
            <person name="Mascher T."/>
            <person name="Medema M.H."/>
            <person name="Devos D.P."/>
            <person name="Kaster A.-K."/>
            <person name="Ovreas L."/>
            <person name="Rohde M."/>
            <person name="Galperin M.Y."/>
            <person name="Jogler C."/>
        </authorList>
    </citation>
    <scope>NUCLEOTIDE SEQUENCE [LARGE SCALE GENOMIC DNA]</scope>
    <source>
        <strain evidence="2 3">Poly41</strain>
    </source>
</reference>
<protein>
    <submittedName>
        <fullName evidence="2">Outer membrane biogenesis protein BamB</fullName>
    </submittedName>
</protein>
<dbReference type="AlphaFoldDB" id="A0A5C6DAH5"/>
<evidence type="ECO:0000313" key="2">
    <source>
        <dbReference type="EMBL" id="TWU33900.1"/>
    </source>
</evidence>
<dbReference type="PANTHER" id="PTHR34512">
    <property type="entry name" value="CELL SURFACE PROTEIN"/>
    <property type="match status" value="1"/>
</dbReference>
<dbReference type="PANTHER" id="PTHR34512:SF30">
    <property type="entry name" value="OUTER MEMBRANE PROTEIN ASSEMBLY FACTOR BAMB"/>
    <property type="match status" value="1"/>
</dbReference>
<dbReference type="Pfam" id="PF13360">
    <property type="entry name" value="PQQ_2"/>
    <property type="match status" value="1"/>
</dbReference>
<sequence>MNAHGRLVCLNAKTGAEVWAVNILEQFGGQNIMWGISESPIVHRDLVFATPAGSKAMVVAVSKHTGETVWTTPPLDDETPSYSSPILVNCDGREILINSATKNVFAVDAETGELCWSVPQEDPKNTVCTLPVLSENKLMITNASRGNGAVFGVAMDGTTGKKTWVKKLTISHGGTVCVNGLVYGASSRGEANVSLANSLASSWRPATRLLLQRANENE</sequence>
<dbReference type="Gene3D" id="2.130.10.10">
    <property type="entry name" value="YVTN repeat-like/Quinoprotein amine dehydrogenase"/>
    <property type="match status" value="1"/>
</dbReference>
<gene>
    <name evidence="2" type="ORF">Poly41_49000</name>
</gene>